<reference evidence="1 2" key="1">
    <citation type="journal article" date="2018" name="Front. Microbiol.">
        <title>Description and Comparative Genomics of Macrococcus caseolyticus subsp. hominis subsp. nov., Macrococcus goetzii sp. nov., Macrococcus epidermidis sp. nov., and Macrococcus bohemicus sp. nov., Novel Macrococci From Human Clinical Material With Virulence Potential and Suspected Uptake of Foreign DNA by Natural Transformation.</title>
        <authorList>
            <person name="Maslanova I."/>
            <person name="Wertheimer Z."/>
            <person name="Sedlacek I."/>
            <person name="Svec P."/>
            <person name="Indrakova A."/>
            <person name="Kovarovic V."/>
            <person name="Schumann P."/>
            <person name="Sproer C."/>
            <person name="Kralova S."/>
            <person name="Sedo O."/>
            <person name="Kristofova L."/>
            <person name="Vrbovska V."/>
            <person name="Fuzik T."/>
            <person name="Petras P."/>
            <person name="Zdrahal Z."/>
            <person name="Ruzickova V."/>
            <person name="Doskar J."/>
            <person name="Pantucek R."/>
        </authorList>
    </citation>
    <scope>NUCLEOTIDE SEQUENCE [LARGE SCALE GENOMIC DNA]</scope>
    <source>
        <strain evidence="1 2">CCM 4927</strain>
    </source>
</reference>
<evidence type="ECO:0000313" key="2">
    <source>
        <dbReference type="Proteomes" id="UP000229523"/>
    </source>
</evidence>
<accession>A0A2G5NNP0</accession>
<comment type="caution">
    <text evidence="1">The sequence shown here is derived from an EMBL/GenBank/DDBJ whole genome shotgun (WGS) entry which is preliminary data.</text>
</comment>
<dbReference type="Proteomes" id="UP000229523">
    <property type="component" value="Unassembled WGS sequence"/>
</dbReference>
<name>A0A2G5NNP0_9STAP</name>
<proteinExistence type="predicted"/>
<keyword evidence="2" id="KW-1185">Reference proteome</keyword>
<sequence length="80" mass="9468">MDFELGRIHKILVTLIDHPDADYYGYFKEDDIIFILLEMGLVEFKFNVLIDDNVFETLLNIEVTKKGLLFMTAYNNQVKY</sequence>
<gene>
    <name evidence="1" type="ORF">BFS35_000040</name>
</gene>
<organism evidence="1 2">
    <name type="scientific">Macrococcoides goetzii</name>
    <dbReference type="NCBI Taxonomy" id="1891097"/>
    <lineage>
        <taxon>Bacteria</taxon>
        <taxon>Bacillati</taxon>
        <taxon>Bacillota</taxon>
        <taxon>Bacilli</taxon>
        <taxon>Bacillales</taxon>
        <taxon>Staphylococcaceae</taxon>
        <taxon>Macrococcoides</taxon>
    </lineage>
</organism>
<dbReference type="RefSeq" id="WP_099579627.1">
    <property type="nucleotide sequence ID" value="NZ_MJBI02000001.1"/>
</dbReference>
<protein>
    <submittedName>
        <fullName evidence="1">Uncharacterized protein</fullName>
    </submittedName>
</protein>
<evidence type="ECO:0000313" key="1">
    <source>
        <dbReference type="EMBL" id="RAI82110.1"/>
    </source>
</evidence>
<dbReference type="AlphaFoldDB" id="A0A2G5NNP0"/>
<dbReference type="EMBL" id="MJBI02000001">
    <property type="protein sequence ID" value="RAI82110.1"/>
    <property type="molecule type" value="Genomic_DNA"/>
</dbReference>